<dbReference type="Gene3D" id="3.30.110.70">
    <property type="entry name" value="Hypothetical protein apc22750. Chain B"/>
    <property type="match status" value="1"/>
</dbReference>
<dbReference type="AlphaFoldDB" id="A0A662DM61"/>
<evidence type="ECO:0000256" key="1">
    <source>
        <dbReference type="ARBA" id="ARBA00010751"/>
    </source>
</evidence>
<evidence type="ECO:0000313" key="3">
    <source>
        <dbReference type="EMBL" id="RLE15222.1"/>
    </source>
</evidence>
<dbReference type="InterPro" id="IPR035439">
    <property type="entry name" value="UPF0145_dom_sf"/>
</dbReference>
<dbReference type="EMBL" id="QMQB01000005">
    <property type="protein sequence ID" value="RLE15222.1"/>
    <property type="molecule type" value="Genomic_DNA"/>
</dbReference>
<comment type="similarity">
    <text evidence="1 2">Belongs to the UPF0145 family.</text>
</comment>
<evidence type="ECO:0000313" key="4">
    <source>
        <dbReference type="Proteomes" id="UP000267654"/>
    </source>
</evidence>
<reference evidence="3 4" key="1">
    <citation type="submission" date="2018-06" db="EMBL/GenBank/DDBJ databases">
        <title>Extensive metabolic versatility and redundancy in microbially diverse, dynamic hydrothermal sediments.</title>
        <authorList>
            <person name="Dombrowski N."/>
            <person name="Teske A."/>
            <person name="Baker B.J."/>
        </authorList>
    </citation>
    <scope>NUCLEOTIDE SEQUENCE [LARGE SCALE GENOMIC DNA]</scope>
    <source>
        <strain evidence="3">B19_G9</strain>
    </source>
</reference>
<accession>A0A662DM61</accession>
<comment type="caution">
    <text evidence="3">The sequence shown here is derived from an EMBL/GenBank/DDBJ whole genome shotgun (WGS) entry which is preliminary data.</text>
</comment>
<proteinExistence type="inferred from homology"/>
<dbReference type="PANTHER" id="PTHR34068">
    <property type="entry name" value="UPF0145 PROTEIN YBJQ"/>
    <property type="match status" value="1"/>
</dbReference>
<organism evidence="3 4">
    <name type="scientific">Aerophobetes bacterium</name>
    <dbReference type="NCBI Taxonomy" id="2030807"/>
    <lineage>
        <taxon>Bacteria</taxon>
        <taxon>Candidatus Aerophobota</taxon>
    </lineage>
</organism>
<dbReference type="HAMAP" id="MF_00338">
    <property type="entry name" value="UPF0145"/>
    <property type="match status" value="1"/>
</dbReference>
<dbReference type="InterPro" id="IPR002765">
    <property type="entry name" value="UPF0145_YbjQ-like"/>
</dbReference>
<name>A0A662DM61_UNCAE</name>
<dbReference type="Pfam" id="PF01906">
    <property type="entry name" value="YbjQ_1"/>
    <property type="match status" value="1"/>
</dbReference>
<dbReference type="SUPFAM" id="SSF117782">
    <property type="entry name" value="YbjQ-like"/>
    <property type="match status" value="1"/>
</dbReference>
<protein>
    <recommendedName>
        <fullName evidence="2">UPF0145 protein DRI96_00260</fullName>
    </recommendedName>
</protein>
<sequence length="104" mass="11298">MIVVTTENIPGKRIVKVLGIVKGNTIRARNIGRDIMAGLRNIVGGEIVDYTKMMAESREQSFDRMIEEAKKLGANAIVGVRFMTSSIMQGAAELLAYGTAVVIE</sequence>
<evidence type="ECO:0000256" key="2">
    <source>
        <dbReference type="HAMAP-Rule" id="MF_00338"/>
    </source>
</evidence>
<dbReference type="Proteomes" id="UP000267654">
    <property type="component" value="Unassembled WGS sequence"/>
</dbReference>
<gene>
    <name evidence="3" type="ORF">DRI96_00260</name>
</gene>
<dbReference type="PANTHER" id="PTHR34068:SF2">
    <property type="entry name" value="UPF0145 PROTEIN SCO3412"/>
    <property type="match status" value="1"/>
</dbReference>